<name>A0A4S4DIL4_CAMSN</name>
<dbReference type="PROSITE" id="PS00307">
    <property type="entry name" value="LECTIN_LEGUME_BETA"/>
    <property type="match status" value="1"/>
</dbReference>
<evidence type="ECO:0000256" key="17">
    <source>
        <dbReference type="ARBA" id="ARBA00023180"/>
    </source>
</evidence>
<evidence type="ECO:0000256" key="13">
    <source>
        <dbReference type="ARBA" id="ARBA00022840"/>
    </source>
</evidence>
<evidence type="ECO:0000256" key="20">
    <source>
        <dbReference type="SAM" id="Phobius"/>
    </source>
</evidence>
<dbReference type="PROSITE" id="PS00107">
    <property type="entry name" value="PROTEIN_KINASE_ATP"/>
    <property type="match status" value="1"/>
</dbReference>
<comment type="similarity">
    <text evidence="3">In the C-terminal section; belongs to the protein kinase superfamily. Ser/Thr protein kinase family.</text>
</comment>
<feature type="region of interest" description="Disordered" evidence="19">
    <location>
        <begin position="695"/>
        <end position="718"/>
    </location>
</feature>
<evidence type="ECO:0000256" key="5">
    <source>
        <dbReference type="ARBA" id="ARBA00022475"/>
    </source>
</evidence>
<keyword evidence="13 18" id="KW-0067">ATP-binding</keyword>
<keyword evidence="10" id="KW-0430">Lectin</keyword>
<dbReference type="Pfam" id="PF00139">
    <property type="entry name" value="Lectin_legB"/>
    <property type="match status" value="1"/>
</dbReference>
<dbReference type="PROSITE" id="PS50011">
    <property type="entry name" value="PROTEIN_KINASE_DOM"/>
    <property type="match status" value="1"/>
</dbReference>
<dbReference type="CDD" id="cd14066">
    <property type="entry name" value="STKc_IRAK"/>
    <property type="match status" value="1"/>
</dbReference>
<dbReference type="PROSITE" id="PS00108">
    <property type="entry name" value="PROTEIN_KINASE_ST"/>
    <property type="match status" value="1"/>
</dbReference>
<comment type="subcellular location">
    <subcellularLocation>
        <location evidence="1">Cell membrane</location>
        <topology evidence="1">Single-pass type I membrane protein</topology>
    </subcellularLocation>
</comment>
<dbReference type="SUPFAM" id="SSF56112">
    <property type="entry name" value="Protein kinase-like (PK-like)"/>
    <property type="match status" value="1"/>
</dbReference>
<dbReference type="EMBL" id="SDRB02011133">
    <property type="protein sequence ID" value="THG02662.1"/>
    <property type="molecule type" value="Genomic_DNA"/>
</dbReference>
<comment type="similarity">
    <text evidence="2">In the N-terminal section; belongs to the leguminous lectin family.</text>
</comment>
<evidence type="ECO:0000256" key="18">
    <source>
        <dbReference type="PROSITE-ProRule" id="PRU10141"/>
    </source>
</evidence>
<dbReference type="Gene3D" id="3.30.200.20">
    <property type="entry name" value="Phosphorylase Kinase, domain 1"/>
    <property type="match status" value="1"/>
</dbReference>
<dbReference type="Proteomes" id="UP000306102">
    <property type="component" value="Unassembled WGS sequence"/>
</dbReference>
<dbReference type="PROSITE" id="PS00308">
    <property type="entry name" value="LECTIN_LEGUME_ALPHA"/>
    <property type="match status" value="1"/>
</dbReference>
<dbReference type="CDD" id="cd06899">
    <property type="entry name" value="lectin_legume_LecRK_Arcelin_ConA"/>
    <property type="match status" value="1"/>
</dbReference>
<dbReference type="GO" id="GO:0002229">
    <property type="term" value="P:defense response to oomycetes"/>
    <property type="evidence" value="ECO:0007669"/>
    <property type="project" value="UniProtKB-ARBA"/>
</dbReference>
<keyword evidence="7" id="KW-0808">Transferase</keyword>
<dbReference type="Pfam" id="PF00069">
    <property type="entry name" value="Pkinase"/>
    <property type="match status" value="1"/>
</dbReference>
<keyword evidence="9" id="KW-0732">Signal</keyword>
<dbReference type="EC" id="2.7.11.1" evidence="4"/>
<evidence type="ECO:0000313" key="22">
    <source>
        <dbReference type="EMBL" id="THG02662.1"/>
    </source>
</evidence>
<evidence type="ECO:0000256" key="3">
    <source>
        <dbReference type="ARBA" id="ARBA00010217"/>
    </source>
</evidence>
<accession>A0A4S4DIL4</accession>
<gene>
    <name evidence="22" type="ORF">TEA_002023</name>
</gene>
<dbReference type="InterPro" id="IPR019825">
    <property type="entry name" value="Lectin_legB_Mn/Ca_BS"/>
</dbReference>
<dbReference type="FunFam" id="3.30.200.20:FF:000168">
    <property type="entry name" value="L-type lectin-domain containing receptor kinase IX.1"/>
    <property type="match status" value="1"/>
</dbReference>
<keyword evidence="15 20" id="KW-0472">Membrane</keyword>
<keyword evidence="8 20" id="KW-0812">Transmembrane</keyword>
<dbReference type="InterPro" id="IPR000719">
    <property type="entry name" value="Prot_kinase_dom"/>
</dbReference>
<proteinExistence type="inferred from homology"/>
<dbReference type="AlphaFoldDB" id="A0A4S4DIL4"/>
<evidence type="ECO:0000256" key="9">
    <source>
        <dbReference type="ARBA" id="ARBA00022729"/>
    </source>
</evidence>
<dbReference type="InterPro" id="IPR011009">
    <property type="entry name" value="Kinase-like_dom_sf"/>
</dbReference>
<evidence type="ECO:0000256" key="1">
    <source>
        <dbReference type="ARBA" id="ARBA00004251"/>
    </source>
</evidence>
<organism evidence="22 23">
    <name type="scientific">Camellia sinensis var. sinensis</name>
    <name type="common">China tea</name>
    <dbReference type="NCBI Taxonomy" id="542762"/>
    <lineage>
        <taxon>Eukaryota</taxon>
        <taxon>Viridiplantae</taxon>
        <taxon>Streptophyta</taxon>
        <taxon>Embryophyta</taxon>
        <taxon>Tracheophyta</taxon>
        <taxon>Spermatophyta</taxon>
        <taxon>Magnoliopsida</taxon>
        <taxon>eudicotyledons</taxon>
        <taxon>Gunneridae</taxon>
        <taxon>Pentapetalae</taxon>
        <taxon>asterids</taxon>
        <taxon>Ericales</taxon>
        <taxon>Theaceae</taxon>
        <taxon>Camellia</taxon>
    </lineage>
</organism>
<dbReference type="Gene3D" id="1.10.510.10">
    <property type="entry name" value="Transferase(Phosphotransferase) domain 1"/>
    <property type="match status" value="1"/>
</dbReference>
<evidence type="ECO:0000256" key="6">
    <source>
        <dbReference type="ARBA" id="ARBA00022527"/>
    </source>
</evidence>
<evidence type="ECO:0000256" key="14">
    <source>
        <dbReference type="ARBA" id="ARBA00022989"/>
    </source>
</evidence>
<dbReference type="InterPro" id="IPR001220">
    <property type="entry name" value="Legume_lectin_dom"/>
</dbReference>
<evidence type="ECO:0000256" key="16">
    <source>
        <dbReference type="ARBA" id="ARBA00023170"/>
    </source>
</evidence>
<dbReference type="InterPro" id="IPR017441">
    <property type="entry name" value="Protein_kinase_ATP_BS"/>
</dbReference>
<evidence type="ECO:0000256" key="10">
    <source>
        <dbReference type="ARBA" id="ARBA00022734"/>
    </source>
</evidence>
<evidence type="ECO:0000256" key="8">
    <source>
        <dbReference type="ARBA" id="ARBA00022692"/>
    </source>
</evidence>
<dbReference type="STRING" id="542762.A0A4S4DIL4"/>
<keyword evidence="12" id="KW-0418">Kinase</keyword>
<keyword evidence="5" id="KW-1003">Cell membrane</keyword>
<comment type="caution">
    <text evidence="22">The sequence shown here is derived from an EMBL/GenBank/DDBJ whole genome shotgun (WGS) entry which is preliminary data.</text>
</comment>
<keyword evidence="23" id="KW-1185">Reference proteome</keyword>
<sequence length="718" mass="79830">MAVWNSWNSQFPSSIILLCFLFFTLYYFPLHATALNFSLINIDQTLQNREILIDSSAYITSEGIQVTPNDLGTDRSQRAGRATYKDPLHLWDKASGNLTDFNTYFSFVIDSQRSDNYGDGLAFFLVPNGSTPDITKGGAMGLPINPQTIKWTTPFVAVEFDTYPNKGWDPDYTFPATHVGININSLNSSATAQWYNNITYGIKNEAWINYNSSSTILSVIFTGSKNNQRIESSLSYLVDLREHLPEWVTIGFSASTGSSFEKNNVKSWTFNSTLQIDVLTDPDPSPTPAPNTVTPAVGKKIGAKTKKALVVGWIVGSLVLVGGLALVGFVMWKKSRAKEEDEFAIELSMNSEFEAGTGPKKFSYGELFHATNHFAEEQKLGEGGFGGVYRGFLKESNSYVAVKRISKGSKQGIKEYASEVKIISRLRHRNLVQLVGWCHDRRELLLVYEFMENGSLDYHLFKEKSLLTWARRYKIAQGLASALFYLHEEWEQCVVHRDVKSSNVMLDSNFNAKLGDFGLARFVDHGKGSQTTVLAGTMGYMAPEYLVTGKANKGSDVFSFGVVALEIACGRKPIDFKVPESQMRMVEWVWDLYGASRLLEAAVDLKICPDFVQKEMECLMIVGLWCAHPDHNLRPSIQQAIHVLNFEVPLPILPAKMPVPTYLAPPMNASSLVSLTYGRTTISDSSQVHSSSYSYNTDSSKFTSSSAASSPSASLLYT</sequence>
<feature type="binding site" evidence="18">
    <location>
        <position position="403"/>
    </location>
    <ligand>
        <name>ATP</name>
        <dbReference type="ChEBI" id="CHEBI:30616"/>
    </ligand>
</feature>
<keyword evidence="14 20" id="KW-1133">Transmembrane helix</keyword>
<feature type="domain" description="Protein kinase" evidence="21">
    <location>
        <begin position="374"/>
        <end position="653"/>
    </location>
</feature>
<evidence type="ECO:0000256" key="19">
    <source>
        <dbReference type="SAM" id="MobiDB-lite"/>
    </source>
</evidence>
<feature type="transmembrane region" description="Helical" evidence="20">
    <location>
        <begin position="308"/>
        <end position="332"/>
    </location>
</feature>
<keyword evidence="16" id="KW-0675">Receptor</keyword>
<dbReference type="SMART" id="SM00220">
    <property type="entry name" value="S_TKc"/>
    <property type="match status" value="1"/>
</dbReference>
<dbReference type="InterPro" id="IPR000985">
    <property type="entry name" value="Lectin_LegA_CS"/>
</dbReference>
<dbReference type="FunFam" id="1.10.510.10:FF:000240">
    <property type="entry name" value="Lectin-domain containing receptor kinase A4.3"/>
    <property type="match status" value="1"/>
</dbReference>
<keyword evidence="17" id="KW-0325">Glycoprotein</keyword>
<evidence type="ECO:0000256" key="15">
    <source>
        <dbReference type="ARBA" id="ARBA00023136"/>
    </source>
</evidence>
<dbReference type="GO" id="GO:0005524">
    <property type="term" value="F:ATP binding"/>
    <property type="evidence" value="ECO:0007669"/>
    <property type="project" value="UniProtKB-UniRule"/>
</dbReference>
<keyword evidence="11 18" id="KW-0547">Nucleotide-binding</keyword>
<feature type="transmembrane region" description="Helical" evidence="20">
    <location>
        <begin position="15"/>
        <end position="39"/>
    </location>
</feature>
<dbReference type="InterPro" id="IPR013320">
    <property type="entry name" value="ConA-like_dom_sf"/>
</dbReference>
<reference evidence="22 23" key="1">
    <citation type="journal article" date="2018" name="Proc. Natl. Acad. Sci. U.S.A.">
        <title>Draft genome sequence of Camellia sinensis var. sinensis provides insights into the evolution of the tea genome and tea quality.</title>
        <authorList>
            <person name="Wei C."/>
            <person name="Yang H."/>
            <person name="Wang S."/>
            <person name="Zhao J."/>
            <person name="Liu C."/>
            <person name="Gao L."/>
            <person name="Xia E."/>
            <person name="Lu Y."/>
            <person name="Tai Y."/>
            <person name="She G."/>
            <person name="Sun J."/>
            <person name="Cao H."/>
            <person name="Tong W."/>
            <person name="Gao Q."/>
            <person name="Li Y."/>
            <person name="Deng W."/>
            <person name="Jiang X."/>
            <person name="Wang W."/>
            <person name="Chen Q."/>
            <person name="Zhang S."/>
            <person name="Li H."/>
            <person name="Wu J."/>
            <person name="Wang P."/>
            <person name="Li P."/>
            <person name="Shi C."/>
            <person name="Zheng F."/>
            <person name="Jian J."/>
            <person name="Huang B."/>
            <person name="Shan D."/>
            <person name="Shi M."/>
            <person name="Fang C."/>
            <person name="Yue Y."/>
            <person name="Li F."/>
            <person name="Li D."/>
            <person name="Wei S."/>
            <person name="Han B."/>
            <person name="Jiang C."/>
            <person name="Yin Y."/>
            <person name="Xia T."/>
            <person name="Zhang Z."/>
            <person name="Bennetzen J.L."/>
            <person name="Zhao S."/>
            <person name="Wan X."/>
        </authorList>
    </citation>
    <scope>NUCLEOTIDE SEQUENCE [LARGE SCALE GENOMIC DNA]</scope>
    <source>
        <strain evidence="23">cv. Shuchazao</strain>
        <tissue evidence="22">Leaf</tissue>
    </source>
</reference>
<dbReference type="GO" id="GO:0030246">
    <property type="term" value="F:carbohydrate binding"/>
    <property type="evidence" value="ECO:0007669"/>
    <property type="project" value="UniProtKB-KW"/>
</dbReference>
<evidence type="ECO:0000256" key="7">
    <source>
        <dbReference type="ARBA" id="ARBA00022679"/>
    </source>
</evidence>
<evidence type="ECO:0000256" key="4">
    <source>
        <dbReference type="ARBA" id="ARBA00012513"/>
    </source>
</evidence>
<evidence type="ECO:0000256" key="11">
    <source>
        <dbReference type="ARBA" id="ARBA00022741"/>
    </source>
</evidence>
<dbReference type="Gene3D" id="2.60.120.200">
    <property type="match status" value="1"/>
</dbReference>
<evidence type="ECO:0000256" key="12">
    <source>
        <dbReference type="ARBA" id="ARBA00022777"/>
    </source>
</evidence>
<keyword evidence="6" id="KW-0723">Serine/threonine-protein kinase</keyword>
<evidence type="ECO:0000256" key="2">
    <source>
        <dbReference type="ARBA" id="ARBA00008536"/>
    </source>
</evidence>
<evidence type="ECO:0000313" key="23">
    <source>
        <dbReference type="Proteomes" id="UP000306102"/>
    </source>
</evidence>
<dbReference type="InterPro" id="IPR050528">
    <property type="entry name" value="L-type_Lectin-RKs"/>
</dbReference>
<dbReference type="PANTHER" id="PTHR27007">
    <property type="match status" value="1"/>
</dbReference>
<dbReference type="InterPro" id="IPR008271">
    <property type="entry name" value="Ser/Thr_kinase_AS"/>
</dbReference>
<protein>
    <recommendedName>
        <fullName evidence="4">non-specific serine/threonine protein kinase</fullName>
        <ecNumber evidence="4">2.7.11.1</ecNumber>
    </recommendedName>
</protein>
<dbReference type="SUPFAM" id="SSF49899">
    <property type="entry name" value="Concanavalin A-like lectins/glucanases"/>
    <property type="match status" value="1"/>
</dbReference>
<dbReference type="GO" id="GO:0004674">
    <property type="term" value="F:protein serine/threonine kinase activity"/>
    <property type="evidence" value="ECO:0007669"/>
    <property type="project" value="UniProtKB-KW"/>
</dbReference>
<evidence type="ECO:0000259" key="21">
    <source>
        <dbReference type="PROSITE" id="PS50011"/>
    </source>
</evidence>
<dbReference type="GO" id="GO:0005886">
    <property type="term" value="C:plasma membrane"/>
    <property type="evidence" value="ECO:0007669"/>
    <property type="project" value="UniProtKB-SubCell"/>
</dbReference>